<gene>
    <name evidence="1" type="ORF">SBWP25_0043</name>
</gene>
<reference evidence="1 2" key="1">
    <citation type="journal article" date="2010" name="Nature">
        <title>Antagonistic coevolution accelerates molecular evolution.</title>
        <authorList>
            <person name="Paterson S."/>
            <person name="Vogwill T."/>
            <person name="Buckling A."/>
            <person name="Benmayor R."/>
            <person name="Spiers A.J."/>
            <person name="Thomson N.R."/>
            <person name="Quail M."/>
            <person name="Smith F."/>
            <person name="Walker D."/>
            <person name="Libberton B."/>
            <person name="Fenton A."/>
            <person name="Hall N."/>
            <person name="Brockhurst M.A."/>
        </authorList>
    </citation>
    <scope>NUCLEOTIDE SEQUENCE [LARGE SCALE GENOMIC DNA]</scope>
    <source>
        <strain evidence="2">phi 2</strain>
    </source>
</reference>
<evidence type="ECO:0000313" key="2">
    <source>
        <dbReference type="Proteomes" id="UP000001906"/>
    </source>
</evidence>
<evidence type="ECO:0000313" key="1">
    <source>
        <dbReference type="EMBL" id="CBH51613.1"/>
    </source>
</evidence>
<proteinExistence type="predicted"/>
<dbReference type="Proteomes" id="UP000001906">
    <property type="component" value="Segment"/>
</dbReference>
<accession>D2EBU4</accession>
<dbReference type="RefSeq" id="YP_003345508.1">
    <property type="nucleotide sequence ID" value="NC_013638.1"/>
</dbReference>
<protein>
    <submittedName>
        <fullName evidence="1">Hypothetical phage repetitive protein</fullName>
    </submittedName>
</protein>
<dbReference type="KEGG" id="vg:8673607"/>
<name>D2EBU4_9CAUD</name>
<keyword evidence="2" id="KW-1185">Reference proteome</keyword>
<organism evidence="1 2">
    <name type="scientific">Pseudomonas phage phi2</name>
    <dbReference type="NCBI Taxonomy" id="1450169"/>
    <lineage>
        <taxon>Viruses</taxon>
        <taxon>Duplodnaviria</taxon>
        <taxon>Heunggongvirae</taxon>
        <taxon>Uroviricota</taxon>
        <taxon>Caudoviricetes</taxon>
        <taxon>Autographivirales</taxon>
        <taxon>Autoscriptoviridae</taxon>
        <taxon>Tunggulvirus</taxon>
        <taxon>Tunggulvirus f2</taxon>
    </lineage>
</organism>
<dbReference type="GeneID" id="8673607"/>
<sequence length="79" mass="8892">MARHWYKLDDHSVTCMVGRGRSAPPISAVAHGFAPSLLSYICDIRLRVDMSHGTDRWSTPPTDQCRGSWLRSVASLLYM</sequence>
<dbReference type="EMBL" id="FN594518">
    <property type="protein sequence ID" value="CBH51613.1"/>
    <property type="molecule type" value="Genomic_DNA"/>
</dbReference>